<proteinExistence type="predicted"/>
<dbReference type="AlphaFoldDB" id="A0A4R8TMG7"/>
<protein>
    <submittedName>
        <fullName evidence="1">Uncharacterized protein</fullName>
    </submittedName>
</protein>
<dbReference type="Proteomes" id="UP000295604">
    <property type="component" value="Unassembled WGS sequence"/>
</dbReference>
<accession>A0A4R8TMG7</accession>
<comment type="caution">
    <text evidence="1">The sequence shown here is derived from an EMBL/GenBank/DDBJ whole genome shotgun (WGS) entry which is preliminary data.</text>
</comment>
<dbReference type="EMBL" id="QAPF01000046">
    <property type="protein sequence ID" value="TEA19545.1"/>
    <property type="molecule type" value="Genomic_DNA"/>
</dbReference>
<sequence>MDLRTLLFLAEYRSLRWVPCNEYEVLDSEIEVAKNPVPALQDAYRRHGWPDLQQYRKGK</sequence>
<evidence type="ECO:0000313" key="2">
    <source>
        <dbReference type="Proteomes" id="UP000295604"/>
    </source>
</evidence>
<keyword evidence="2" id="KW-1185">Reference proteome</keyword>
<reference evidence="1 2" key="1">
    <citation type="submission" date="2018-11" db="EMBL/GenBank/DDBJ databases">
        <title>Genome sequence and assembly of Colletotrichum sidae.</title>
        <authorList>
            <person name="Gan P."/>
            <person name="Shirasu K."/>
        </authorList>
    </citation>
    <scope>NUCLEOTIDE SEQUENCE [LARGE SCALE GENOMIC DNA]</scope>
    <source>
        <strain evidence="1 2">CBS 518.97</strain>
    </source>
</reference>
<name>A0A4R8TMG7_9PEZI</name>
<gene>
    <name evidence="1" type="ORF">C8034_v008427</name>
</gene>
<organism evidence="1 2">
    <name type="scientific">Colletotrichum sidae</name>
    <dbReference type="NCBI Taxonomy" id="1347389"/>
    <lineage>
        <taxon>Eukaryota</taxon>
        <taxon>Fungi</taxon>
        <taxon>Dikarya</taxon>
        <taxon>Ascomycota</taxon>
        <taxon>Pezizomycotina</taxon>
        <taxon>Sordariomycetes</taxon>
        <taxon>Hypocreomycetidae</taxon>
        <taxon>Glomerellales</taxon>
        <taxon>Glomerellaceae</taxon>
        <taxon>Colletotrichum</taxon>
        <taxon>Colletotrichum orbiculare species complex</taxon>
    </lineage>
</organism>
<evidence type="ECO:0000313" key="1">
    <source>
        <dbReference type="EMBL" id="TEA19545.1"/>
    </source>
</evidence>